<feature type="domain" description="BLOC-2 complex member HPS6 C-terminal" evidence="2">
    <location>
        <begin position="223"/>
        <end position="244"/>
    </location>
</feature>
<dbReference type="Pfam" id="PF15702">
    <property type="entry name" value="HPS6"/>
    <property type="match status" value="1"/>
</dbReference>
<dbReference type="GO" id="GO:0032418">
    <property type="term" value="P:lysosome localization"/>
    <property type="evidence" value="ECO:0007669"/>
    <property type="project" value="TreeGrafter"/>
</dbReference>
<accession>A0AAD7TBW6</accession>
<evidence type="ECO:0000313" key="4">
    <source>
        <dbReference type="Proteomes" id="UP001221898"/>
    </source>
</evidence>
<organism evidence="3 4">
    <name type="scientific">Aldrovandia affinis</name>
    <dbReference type="NCBI Taxonomy" id="143900"/>
    <lineage>
        <taxon>Eukaryota</taxon>
        <taxon>Metazoa</taxon>
        <taxon>Chordata</taxon>
        <taxon>Craniata</taxon>
        <taxon>Vertebrata</taxon>
        <taxon>Euteleostomi</taxon>
        <taxon>Actinopterygii</taxon>
        <taxon>Neopterygii</taxon>
        <taxon>Teleostei</taxon>
        <taxon>Notacanthiformes</taxon>
        <taxon>Halosauridae</taxon>
        <taxon>Aldrovandia</taxon>
    </lineage>
</organism>
<name>A0AAD7TBW6_9TELE</name>
<dbReference type="InterPro" id="IPR017218">
    <property type="entry name" value="BLOC-2_complex_Hps6_subunit"/>
</dbReference>
<gene>
    <name evidence="3" type="ORF">AAFF_G00138210</name>
</gene>
<evidence type="ECO:0000313" key="3">
    <source>
        <dbReference type="EMBL" id="KAJ8418112.1"/>
    </source>
</evidence>
<evidence type="ECO:0000259" key="1">
    <source>
        <dbReference type="Pfam" id="PF15702"/>
    </source>
</evidence>
<evidence type="ECO:0000259" key="2">
    <source>
        <dbReference type="Pfam" id="PF20468"/>
    </source>
</evidence>
<sequence length="257" mass="28006">MDKLVMSAVNERVITSGDNAYLLPDVKENALASVGKVFLTWSPQTGTVSVNSACRGTLLRKRSLASKESDFKKLMSECVGLLSVISPPEICAFAPTGCGGLLLLLSSGWISWLQKDGVLRKVYKLADNCLASCRVHSSMSVYGDVLVLAAERTLYVIDIHCGLELEKITLKREGVLFTNSKEQHTPHLLSEAGLFAIRPGEPDSDGKLPVHSESLRPGSVLVEAVFEEACRYYQQRSLSSNQLTGLPERPEDQRPGA</sequence>
<dbReference type="GO" id="GO:0005765">
    <property type="term" value="C:lysosomal membrane"/>
    <property type="evidence" value="ECO:0007669"/>
    <property type="project" value="TreeGrafter"/>
</dbReference>
<keyword evidence="4" id="KW-1185">Reference proteome</keyword>
<dbReference type="GO" id="GO:0031084">
    <property type="term" value="C:BLOC-2 complex"/>
    <property type="evidence" value="ECO:0007669"/>
    <property type="project" value="TreeGrafter"/>
</dbReference>
<proteinExistence type="predicted"/>
<dbReference type="Pfam" id="PF20468">
    <property type="entry name" value="HPS6_C"/>
    <property type="match status" value="1"/>
</dbReference>
<dbReference type="EMBL" id="JAINUG010000002">
    <property type="protein sequence ID" value="KAJ8418112.1"/>
    <property type="molecule type" value="Genomic_DNA"/>
</dbReference>
<comment type="caution">
    <text evidence="3">The sequence shown here is derived from an EMBL/GenBank/DDBJ whole genome shotgun (WGS) entry which is preliminary data.</text>
</comment>
<reference evidence="3" key="1">
    <citation type="journal article" date="2023" name="Science">
        <title>Genome structures resolve the early diversification of teleost fishes.</title>
        <authorList>
            <person name="Parey E."/>
            <person name="Louis A."/>
            <person name="Montfort J."/>
            <person name="Bouchez O."/>
            <person name="Roques C."/>
            <person name="Iampietro C."/>
            <person name="Lluch J."/>
            <person name="Castinel A."/>
            <person name="Donnadieu C."/>
            <person name="Desvignes T."/>
            <person name="Floi Bucao C."/>
            <person name="Jouanno E."/>
            <person name="Wen M."/>
            <person name="Mejri S."/>
            <person name="Dirks R."/>
            <person name="Jansen H."/>
            <person name="Henkel C."/>
            <person name="Chen W.J."/>
            <person name="Zahm M."/>
            <person name="Cabau C."/>
            <person name="Klopp C."/>
            <person name="Thompson A.W."/>
            <person name="Robinson-Rechavi M."/>
            <person name="Braasch I."/>
            <person name="Lecointre G."/>
            <person name="Bobe J."/>
            <person name="Postlethwait J.H."/>
            <person name="Berthelot C."/>
            <person name="Roest Crollius H."/>
            <person name="Guiguen Y."/>
        </authorList>
    </citation>
    <scope>NUCLEOTIDE SEQUENCE</scope>
    <source>
        <strain evidence="3">NC1722</strain>
    </source>
</reference>
<dbReference type="PANTHER" id="PTHR14696:SF2">
    <property type="entry name" value="BLOC-2 COMPLEX MEMBER HPS6"/>
    <property type="match status" value="1"/>
</dbReference>
<protein>
    <submittedName>
        <fullName evidence="3">Uncharacterized protein</fullName>
    </submittedName>
</protein>
<dbReference type="InterPro" id="IPR046822">
    <property type="entry name" value="HPS6_C"/>
</dbReference>
<dbReference type="GO" id="GO:0072657">
    <property type="term" value="P:protein localization to membrane"/>
    <property type="evidence" value="ECO:0007669"/>
    <property type="project" value="TreeGrafter"/>
</dbReference>
<dbReference type="Proteomes" id="UP001221898">
    <property type="component" value="Unassembled WGS sequence"/>
</dbReference>
<feature type="domain" description="BLOC-2 complex member HPS6 N-terminal" evidence="1">
    <location>
        <begin position="12"/>
        <end position="196"/>
    </location>
</feature>
<dbReference type="InterPro" id="IPR046823">
    <property type="entry name" value="HPS6_N"/>
</dbReference>
<dbReference type="PANTHER" id="PTHR14696">
    <property type="entry name" value="HERMANSKY-PUDLAK SYNDROME 6 PROTEIN"/>
    <property type="match status" value="1"/>
</dbReference>
<dbReference type="AlphaFoldDB" id="A0AAD7TBW6"/>